<dbReference type="EMBL" id="BARS01034154">
    <property type="protein sequence ID" value="GAG19019.1"/>
    <property type="molecule type" value="Genomic_DNA"/>
</dbReference>
<keyword evidence="8" id="KW-0066">ATP synthesis</keyword>
<keyword evidence="3" id="KW-0813">Transport</keyword>
<dbReference type="Gene3D" id="3.40.1380.10">
    <property type="match status" value="1"/>
</dbReference>
<keyword evidence="4" id="KW-0375">Hydrogen ion transport</keyword>
<protein>
    <recommendedName>
        <fullName evidence="10">F0F1 ATP synthase subunit gamma</fullName>
    </recommendedName>
</protein>
<reference evidence="9" key="1">
    <citation type="journal article" date="2014" name="Front. Microbiol.">
        <title>High frequency of phylogenetically diverse reductive dehalogenase-homologous genes in deep subseafloor sedimentary metagenomes.</title>
        <authorList>
            <person name="Kawai M."/>
            <person name="Futagami T."/>
            <person name="Toyoda A."/>
            <person name="Takaki Y."/>
            <person name="Nishi S."/>
            <person name="Hori S."/>
            <person name="Arai W."/>
            <person name="Tsubouchi T."/>
            <person name="Morono Y."/>
            <person name="Uchiyama I."/>
            <person name="Ito T."/>
            <person name="Fujiyama A."/>
            <person name="Inagaki F."/>
            <person name="Takami H."/>
        </authorList>
    </citation>
    <scope>NUCLEOTIDE SEQUENCE</scope>
    <source>
        <strain evidence="9">Expedition CK06-06</strain>
    </source>
</reference>
<dbReference type="AlphaFoldDB" id="X0VL47"/>
<evidence type="ECO:0008006" key="10">
    <source>
        <dbReference type="Google" id="ProtNLM"/>
    </source>
</evidence>
<evidence type="ECO:0000256" key="4">
    <source>
        <dbReference type="ARBA" id="ARBA00022781"/>
    </source>
</evidence>
<accession>X0VL47</accession>
<keyword evidence="6" id="KW-0472">Membrane</keyword>
<dbReference type="GO" id="GO:0045259">
    <property type="term" value="C:proton-transporting ATP synthase complex"/>
    <property type="evidence" value="ECO:0007669"/>
    <property type="project" value="UniProtKB-KW"/>
</dbReference>
<dbReference type="InterPro" id="IPR000131">
    <property type="entry name" value="ATP_synth_F1_gsu"/>
</dbReference>
<sequence length="153" mass="16843">MSIGVREIKGRIGNIENIRQITRAMNAIAMTKLTRAKQQLAAAQPYMAALDSFLSAVLAQRTDISEPHTLTLDNGASDVAILVLNSDRGLCGRFKGDLNRKGSDLLQEFGERGKIIAGGEKALAYFVRQRAPVINSYTHVYEQPDMKIARRIA</sequence>
<evidence type="ECO:0000256" key="8">
    <source>
        <dbReference type="ARBA" id="ARBA00023310"/>
    </source>
</evidence>
<gene>
    <name evidence="9" type="ORF">S01H1_52804</name>
</gene>
<comment type="similarity">
    <text evidence="2">Belongs to the ATPase gamma chain family.</text>
</comment>
<comment type="subcellular location">
    <subcellularLocation>
        <location evidence="1">Membrane</location>
        <topology evidence="1">Peripheral membrane protein</topology>
    </subcellularLocation>
</comment>
<dbReference type="GO" id="GO:0046933">
    <property type="term" value="F:proton-transporting ATP synthase activity, rotational mechanism"/>
    <property type="evidence" value="ECO:0007669"/>
    <property type="project" value="InterPro"/>
</dbReference>
<evidence type="ECO:0000256" key="1">
    <source>
        <dbReference type="ARBA" id="ARBA00004170"/>
    </source>
</evidence>
<dbReference type="Pfam" id="PF00231">
    <property type="entry name" value="ATP-synt"/>
    <property type="match status" value="1"/>
</dbReference>
<dbReference type="InterPro" id="IPR035968">
    <property type="entry name" value="ATP_synth_F1_ATPase_gsu"/>
</dbReference>
<organism evidence="9">
    <name type="scientific">marine sediment metagenome</name>
    <dbReference type="NCBI Taxonomy" id="412755"/>
    <lineage>
        <taxon>unclassified sequences</taxon>
        <taxon>metagenomes</taxon>
        <taxon>ecological metagenomes</taxon>
    </lineage>
</organism>
<dbReference type="Gene3D" id="1.10.287.80">
    <property type="entry name" value="ATP synthase, gamma subunit, helix hairpin domain"/>
    <property type="match status" value="1"/>
</dbReference>
<evidence type="ECO:0000256" key="7">
    <source>
        <dbReference type="ARBA" id="ARBA00023196"/>
    </source>
</evidence>
<comment type="caution">
    <text evidence="9">The sequence shown here is derived from an EMBL/GenBank/DDBJ whole genome shotgun (WGS) entry which is preliminary data.</text>
</comment>
<name>X0VL47_9ZZZZ</name>
<evidence type="ECO:0000256" key="5">
    <source>
        <dbReference type="ARBA" id="ARBA00023065"/>
    </source>
</evidence>
<evidence type="ECO:0000256" key="3">
    <source>
        <dbReference type="ARBA" id="ARBA00022448"/>
    </source>
</evidence>
<evidence type="ECO:0000256" key="2">
    <source>
        <dbReference type="ARBA" id="ARBA00007681"/>
    </source>
</evidence>
<keyword evidence="7" id="KW-0139">CF(1)</keyword>
<keyword evidence="5" id="KW-0406">Ion transport</keyword>
<dbReference type="SUPFAM" id="SSF52943">
    <property type="entry name" value="ATP synthase (F1-ATPase), gamma subunit"/>
    <property type="match status" value="1"/>
</dbReference>
<evidence type="ECO:0000313" key="9">
    <source>
        <dbReference type="EMBL" id="GAG19019.1"/>
    </source>
</evidence>
<proteinExistence type="inferred from homology"/>
<feature type="non-terminal residue" evidence="9">
    <location>
        <position position="153"/>
    </location>
</feature>
<evidence type="ECO:0000256" key="6">
    <source>
        <dbReference type="ARBA" id="ARBA00023136"/>
    </source>
</evidence>